<feature type="domain" description="DUF7674" evidence="1">
    <location>
        <begin position="19"/>
        <end position="97"/>
    </location>
</feature>
<name>A0A4Q1CE13_9BACT</name>
<evidence type="ECO:0000313" key="2">
    <source>
        <dbReference type="EMBL" id="RXK57788.1"/>
    </source>
</evidence>
<dbReference type="RefSeq" id="WP_129132712.1">
    <property type="nucleotide sequence ID" value="NZ_SDHW01000008.1"/>
</dbReference>
<dbReference type="Proteomes" id="UP000290204">
    <property type="component" value="Unassembled WGS sequence"/>
</dbReference>
<dbReference type="AlphaFoldDB" id="A0A4Q1CE13"/>
<protein>
    <recommendedName>
        <fullName evidence="1">DUF7674 domain-containing protein</fullName>
    </recommendedName>
</protein>
<dbReference type="Pfam" id="PF24722">
    <property type="entry name" value="DUF7674"/>
    <property type="match status" value="1"/>
</dbReference>
<evidence type="ECO:0000313" key="3">
    <source>
        <dbReference type="Proteomes" id="UP000290204"/>
    </source>
</evidence>
<reference evidence="2 3" key="1">
    <citation type="submission" date="2019-01" db="EMBL/GenBank/DDBJ databases">
        <title>Lacibacter sp. strain TTM-7.</title>
        <authorList>
            <person name="Chen W.-M."/>
        </authorList>
    </citation>
    <scope>NUCLEOTIDE SEQUENCE [LARGE SCALE GENOMIC DNA]</scope>
    <source>
        <strain evidence="2 3">TTM-7</strain>
    </source>
</reference>
<organism evidence="2 3">
    <name type="scientific">Lacibacter luteus</name>
    <dbReference type="NCBI Taxonomy" id="2508719"/>
    <lineage>
        <taxon>Bacteria</taxon>
        <taxon>Pseudomonadati</taxon>
        <taxon>Bacteroidota</taxon>
        <taxon>Chitinophagia</taxon>
        <taxon>Chitinophagales</taxon>
        <taxon>Chitinophagaceae</taxon>
        <taxon>Lacibacter</taxon>
    </lineage>
</organism>
<dbReference type="EMBL" id="SDHW01000008">
    <property type="protein sequence ID" value="RXK57788.1"/>
    <property type="molecule type" value="Genomic_DNA"/>
</dbReference>
<proteinExistence type="predicted"/>
<comment type="caution">
    <text evidence="2">The sequence shown here is derived from an EMBL/GenBank/DDBJ whole genome shotgun (WGS) entry which is preliminary data.</text>
</comment>
<evidence type="ECO:0000259" key="1">
    <source>
        <dbReference type="Pfam" id="PF24722"/>
    </source>
</evidence>
<dbReference type="OrthoDB" id="1495599at2"/>
<sequence>MKQLKTWDNYDRSPNSVENSLIMSDLSEEMAKWVEEGDEIDARRLMDTIERYFHEGDLPLTSIIYTDFLVTIMEAKRETRELIKTMMGSETKKNYFKLFNFYRESDS</sequence>
<accession>A0A4Q1CE13</accession>
<dbReference type="InterPro" id="IPR056091">
    <property type="entry name" value="DUF7674"/>
</dbReference>
<gene>
    <name evidence="2" type="ORF">ESA94_19915</name>
</gene>
<keyword evidence="3" id="KW-1185">Reference proteome</keyword>